<dbReference type="Pfam" id="PF04954">
    <property type="entry name" value="SIP"/>
    <property type="match status" value="1"/>
</dbReference>
<proteinExistence type="predicted"/>
<dbReference type="InterPro" id="IPR007037">
    <property type="entry name" value="SIP_rossman_dom"/>
</dbReference>
<protein>
    <submittedName>
        <fullName evidence="2">NADPH-dependent ferric siderophore reductase, contains FAD-binding and SIP domains</fullName>
    </submittedName>
</protein>
<dbReference type="CDD" id="cd06193">
    <property type="entry name" value="siderophore_interacting"/>
    <property type="match status" value="1"/>
</dbReference>
<evidence type="ECO:0000259" key="1">
    <source>
        <dbReference type="PROSITE" id="PS51384"/>
    </source>
</evidence>
<dbReference type="AlphaFoldDB" id="A0A1G8DIB2"/>
<dbReference type="STRING" id="335973.SAMN04488693_101612"/>
<dbReference type="Pfam" id="PF08021">
    <property type="entry name" value="FAD_binding_9"/>
    <property type="match status" value="1"/>
</dbReference>
<sequence length="375" mass="39664">MTEVSTTRRAARNTSAQGAVSAVRAFDVVISRTERISSNFLRITFGGACLSDFGVQGSTLDLRIKVVIPPVSGRCADLGALMDGAGSGWYQQWLSLDPAERGTMRTYTVRASRCDAVVPELDVDFVMHFDADGKGGPASQWAAAAQPGDRVWLIGPNIHAASCTTAGSYGGIEWRPGLAQNVLLAGDETAVPAISAILESLPEDISGHAFLEVPDGSDCQEIRTRSRVGVSWLARGGRPHGELLDAAVRQAVRVPGWVSLAAPFRVSLGSDTPTGQALAAAAGAGGPSRAAGPEPEEIDIDRTVLWETPQLLDAAALDGSLNPDKPSGALPFYAWIAGEAAVVRGLRRYLVRDVGIDRKQVAFMGYWRQGKSELA</sequence>
<dbReference type="InterPro" id="IPR013113">
    <property type="entry name" value="SIP_FAD-bd"/>
</dbReference>
<dbReference type="OrthoDB" id="3291337at2"/>
<feature type="domain" description="FAD-binding FR-type" evidence="1">
    <location>
        <begin position="23"/>
        <end position="163"/>
    </location>
</feature>
<dbReference type="PANTHER" id="PTHR30157:SF0">
    <property type="entry name" value="NADPH-DEPENDENT FERRIC-CHELATE REDUCTASE"/>
    <property type="match status" value="1"/>
</dbReference>
<keyword evidence="3" id="KW-1185">Reference proteome</keyword>
<evidence type="ECO:0000313" key="2">
    <source>
        <dbReference type="EMBL" id="SDH57199.1"/>
    </source>
</evidence>
<dbReference type="Gene3D" id="3.40.50.80">
    <property type="entry name" value="Nucleotide-binding domain of ferredoxin-NADP reductase (FNR) module"/>
    <property type="match status" value="1"/>
</dbReference>
<accession>A0A1G8DIB2</accession>
<dbReference type="Gene3D" id="2.40.30.10">
    <property type="entry name" value="Translation factors"/>
    <property type="match status" value="1"/>
</dbReference>
<evidence type="ECO:0000313" key="3">
    <source>
        <dbReference type="Proteomes" id="UP000199258"/>
    </source>
</evidence>
<dbReference type="SUPFAM" id="SSF63380">
    <property type="entry name" value="Riboflavin synthase domain-like"/>
    <property type="match status" value="1"/>
</dbReference>
<gene>
    <name evidence="2" type="ORF">SAMN04488693_101612</name>
</gene>
<organism evidence="2 3">
    <name type="scientific">Arthrobacter subterraneus</name>
    <dbReference type="NCBI Taxonomy" id="335973"/>
    <lineage>
        <taxon>Bacteria</taxon>
        <taxon>Bacillati</taxon>
        <taxon>Actinomycetota</taxon>
        <taxon>Actinomycetes</taxon>
        <taxon>Micrococcales</taxon>
        <taxon>Micrococcaceae</taxon>
        <taxon>Arthrobacter</taxon>
    </lineage>
</organism>
<name>A0A1G8DIB2_9MICC</name>
<dbReference type="RefSeq" id="WP_090584422.1">
    <property type="nucleotide sequence ID" value="NZ_FNDT01000001.1"/>
</dbReference>
<dbReference type="InterPro" id="IPR039261">
    <property type="entry name" value="FNR_nucleotide-bd"/>
</dbReference>
<dbReference type="Proteomes" id="UP000199258">
    <property type="component" value="Unassembled WGS sequence"/>
</dbReference>
<dbReference type="GO" id="GO:0016491">
    <property type="term" value="F:oxidoreductase activity"/>
    <property type="evidence" value="ECO:0007669"/>
    <property type="project" value="InterPro"/>
</dbReference>
<dbReference type="EMBL" id="FNDT01000001">
    <property type="protein sequence ID" value="SDH57199.1"/>
    <property type="molecule type" value="Genomic_DNA"/>
</dbReference>
<reference evidence="2 3" key="1">
    <citation type="submission" date="2016-10" db="EMBL/GenBank/DDBJ databases">
        <authorList>
            <person name="de Groot N.N."/>
        </authorList>
    </citation>
    <scope>NUCLEOTIDE SEQUENCE [LARGE SCALE GENOMIC DNA]</scope>
    <source>
        <strain evidence="2 3">NP_1H</strain>
    </source>
</reference>
<dbReference type="PANTHER" id="PTHR30157">
    <property type="entry name" value="FERRIC REDUCTASE, NADPH-DEPENDENT"/>
    <property type="match status" value="1"/>
</dbReference>
<dbReference type="InterPro" id="IPR039374">
    <property type="entry name" value="SIP_fam"/>
</dbReference>
<dbReference type="PROSITE" id="PS51384">
    <property type="entry name" value="FAD_FR"/>
    <property type="match status" value="1"/>
</dbReference>
<dbReference type="InterPro" id="IPR017927">
    <property type="entry name" value="FAD-bd_FR_type"/>
</dbReference>
<dbReference type="InterPro" id="IPR017938">
    <property type="entry name" value="Riboflavin_synthase-like_b-brl"/>
</dbReference>